<dbReference type="Proteomes" id="UP000001784">
    <property type="component" value="Chromosome"/>
</dbReference>
<evidence type="ECO:0000259" key="1">
    <source>
        <dbReference type="Pfam" id="PF20114"/>
    </source>
</evidence>
<evidence type="ECO:0000313" key="2">
    <source>
        <dbReference type="EMBL" id="ABK18282.1"/>
    </source>
</evidence>
<feature type="domain" description="DUF6504" evidence="1">
    <location>
        <begin position="13"/>
        <end position="44"/>
    </location>
</feature>
<accession>A0LLI0</accession>
<dbReference type="HOGENOM" id="CLU_180132_0_0_7"/>
<name>A0LLI0_SYNFM</name>
<keyword evidence="3" id="KW-1185">Reference proteome</keyword>
<protein>
    <submittedName>
        <fullName evidence="2">Conserved hypothetical cytosolic protein</fullName>
    </submittedName>
</protein>
<dbReference type="Pfam" id="PF20114">
    <property type="entry name" value="DUF6504"/>
    <property type="match status" value="1"/>
</dbReference>
<sequence length="84" mass="10264">MEFEKVKVYTRDEYKGAQEPVAFVWRGRRYEVAEILDRWYEGRLDSTRFPLSYFKVRTGEGELHILRYHEFFRAWGIRVPRESG</sequence>
<dbReference type="KEGG" id="sfu:Sfum_2604"/>
<dbReference type="OrthoDB" id="1121317at2"/>
<dbReference type="EMBL" id="CP000478">
    <property type="protein sequence ID" value="ABK18282.1"/>
    <property type="molecule type" value="Genomic_DNA"/>
</dbReference>
<organism evidence="2 3">
    <name type="scientific">Syntrophobacter fumaroxidans (strain DSM 10017 / MPOB)</name>
    <dbReference type="NCBI Taxonomy" id="335543"/>
    <lineage>
        <taxon>Bacteria</taxon>
        <taxon>Pseudomonadati</taxon>
        <taxon>Thermodesulfobacteriota</taxon>
        <taxon>Syntrophobacteria</taxon>
        <taxon>Syntrophobacterales</taxon>
        <taxon>Syntrophobacteraceae</taxon>
        <taxon>Syntrophobacter</taxon>
    </lineage>
</organism>
<dbReference type="InParanoid" id="A0LLI0"/>
<dbReference type="AlphaFoldDB" id="A0LLI0"/>
<dbReference type="STRING" id="335543.Sfum_2604"/>
<dbReference type="InterPro" id="IPR045443">
    <property type="entry name" value="DUF6504"/>
</dbReference>
<gene>
    <name evidence="2" type="ordered locus">Sfum_2604</name>
</gene>
<reference evidence="2 3" key="1">
    <citation type="submission" date="2006-10" db="EMBL/GenBank/DDBJ databases">
        <title>Complete sequence of Syntrophobacter fumaroxidans MPOB.</title>
        <authorList>
            <consortium name="US DOE Joint Genome Institute"/>
            <person name="Copeland A."/>
            <person name="Lucas S."/>
            <person name="Lapidus A."/>
            <person name="Barry K."/>
            <person name="Detter J.C."/>
            <person name="Glavina del Rio T."/>
            <person name="Hammon N."/>
            <person name="Israni S."/>
            <person name="Pitluck S."/>
            <person name="Goltsman E.G."/>
            <person name="Martinez M."/>
            <person name="Schmutz J."/>
            <person name="Larimer F."/>
            <person name="Land M."/>
            <person name="Hauser L."/>
            <person name="Kyrpides N."/>
            <person name="Kim E."/>
            <person name="Boone D.R."/>
            <person name="Brockman F."/>
            <person name="Culley D."/>
            <person name="Ferry J."/>
            <person name="Gunsalus R."/>
            <person name="McInerney M.J."/>
            <person name="Morrison M."/>
            <person name="Plugge C."/>
            <person name="Rohlin L."/>
            <person name="Scholten J."/>
            <person name="Sieber J."/>
            <person name="Stams A.J.M."/>
            <person name="Worm P."/>
            <person name="Henstra A.M."/>
            <person name="Richardson P."/>
        </authorList>
    </citation>
    <scope>NUCLEOTIDE SEQUENCE [LARGE SCALE GENOMIC DNA]</scope>
    <source>
        <strain evidence="3">DSM 10017 / MPOB</strain>
    </source>
</reference>
<evidence type="ECO:0000313" key="3">
    <source>
        <dbReference type="Proteomes" id="UP000001784"/>
    </source>
</evidence>
<dbReference type="RefSeq" id="WP_011699449.1">
    <property type="nucleotide sequence ID" value="NC_008554.1"/>
</dbReference>
<proteinExistence type="predicted"/>
<dbReference type="eggNOG" id="ENOG5033AFB">
    <property type="taxonomic scope" value="Bacteria"/>
</dbReference>